<keyword evidence="5 10" id="KW-0819">tRNA processing</keyword>
<evidence type="ECO:0000256" key="8">
    <source>
        <dbReference type="ARBA" id="ARBA00022842"/>
    </source>
</evidence>
<keyword evidence="6 10" id="KW-0547">Nucleotide-binding</keyword>
<feature type="site" description="Interaction with substrate tRNA" evidence="10">
    <location>
        <position position="100"/>
    </location>
</feature>
<dbReference type="EC" id="2.5.1.75" evidence="10"/>
<accession>A0A162SEN1</accession>
<evidence type="ECO:0000256" key="11">
    <source>
        <dbReference type="RuleBase" id="RU003783"/>
    </source>
</evidence>
<dbReference type="GO" id="GO:0005524">
    <property type="term" value="F:ATP binding"/>
    <property type="evidence" value="ECO:0007669"/>
    <property type="project" value="UniProtKB-UniRule"/>
</dbReference>
<dbReference type="HAMAP" id="MF_00185">
    <property type="entry name" value="IPP_trans"/>
    <property type="match status" value="1"/>
</dbReference>
<reference evidence="14 15" key="1">
    <citation type="submission" date="2016-04" db="EMBL/GenBank/DDBJ databases">
        <title>Genome sequence of Clostridium magnum DSM 2767.</title>
        <authorList>
            <person name="Poehlein A."/>
            <person name="Uhlig R."/>
            <person name="Fischer R."/>
            <person name="Bahl H."/>
            <person name="Daniel R."/>
        </authorList>
    </citation>
    <scope>NUCLEOTIDE SEQUENCE [LARGE SCALE GENOMIC DNA]</scope>
    <source>
        <strain evidence="14 15">DSM 2767</strain>
    </source>
</reference>
<comment type="catalytic activity">
    <reaction evidence="9 10 11">
        <text>adenosine(37) in tRNA + dimethylallyl diphosphate = N(6)-dimethylallyladenosine(37) in tRNA + diphosphate</text>
        <dbReference type="Rhea" id="RHEA:26482"/>
        <dbReference type="Rhea" id="RHEA-COMP:10162"/>
        <dbReference type="Rhea" id="RHEA-COMP:10375"/>
        <dbReference type="ChEBI" id="CHEBI:33019"/>
        <dbReference type="ChEBI" id="CHEBI:57623"/>
        <dbReference type="ChEBI" id="CHEBI:74411"/>
        <dbReference type="ChEBI" id="CHEBI:74415"/>
        <dbReference type="EC" id="2.5.1.75"/>
    </reaction>
</comment>
<feature type="region of interest" description="Interaction with substrate tRNA" evidence="10">
    <location>
        <begin position="34"/>
        <end position="37"/>
    </location>
</feature>
<dbReference type="Pfam" id="PF01715">
    <property type="entry name" value="IPPT"/>
    <property type="match status" value="1"/>
</dbReference>
<dbReference type="Gene3D" id="1.10.20.140">
    <property type="match status" value="1"/>
</dbReference>
<dbReference type="InterPro" id="IPR039657">
    <property type="entry name" value="Dimethylallyltransferase"/>
</dbReference>
<evidence type="ECO:0000256" key="6">
    <source>
        <dbReference type="ARBA" id="ARBA00022741"/>
    </source>
</evidence>
<comment type="caution">
    <text evidence="14">The sequence shown here is derived from an EMBL/GenBank/DDBJ whole genome shotgun (WGS) entry which is preliminary data.</text>
</comment>
<dbReference type="NCBIfam" id="TIGR00174">
    <property type="entry name" value="miaA"/>
    <property type="match status" value="1"/>
</dbReference>
<comment type="subunit">
    <text evidence="10">Monomer.</text>
</comment>
<evidence type="ECO:0000256" key="3">
    <source>
        <dbReference type="ARBA" id="ARBA00005842"/>
    </source>
</evidence>
<feature type="site" description="Interaction with substrate tRNA" evidence="10">
    <location>
        <position position="123"/>
    </location>
</feature>
<dbReference type="RefSeq" id="WP_066623369.1">
    <property type="nucleotide sequence ID" value="NZ_FQXL01000016.1"/>
</dbReference>
<protein>
    <recommendedName>
        <fullName evidence="10">tRNA dimethylallyltransferase</fullName>
        <ecNumber evidence="10">2.5.1.75</ecNumber>
    </recommendedName>
    <alternativeName>
        <fullName evidence="10">Dimethylallyl diphosphate:tRNA dimethylallyltransferase</fullName>
        <shortName evidence="10">DMAPP:tRNA dimethylallyltransferase</shortName>
        <shortName evidence="10">DMATase</shortName>
    </alternativeName>
    <alternativeName>
        <fullName evidence="10">Isopentenyl-diphosphate:tRNA isopentenyltransferase</fullName>
        <shortName evidence="10">IPP transferase</shortName>
        <shortName evidence="10">IPPT</shortName>
        <shortName evidence="10">IPTase</shortName>
    </alternativeName>
</protein>
<gene>
    <name evidence="10 14" type="primary">miaA</name>
    <name evidence="14" type="ORF">CLMAG_29010</name>
</gene>
<evidence type="ECO:0000256" key="13">
    <source>
        <dbReference type="RuleBase" id="RU003785"/>
    </source>
</evidence>
<keyword evidence="15" id="KW-1185">Reference proteome</keyword>
<dbReference type="EMBL" id="LWAE01000003">
    <property type="protein sequence ID" value="KZL91143.1"/>
    <property type="molecule type" value="Genomic_DNA"/>
</dbReference>
<organism evidence="14 15">
    <name type="scientific">Clostridium magnum DSM 2767</name>
    <dbReference type="NCBI Taxonomy" id="1121326"/>
    <lineage>
        <taxon>Bacteria</taxon>
        <taxon>Bacillati</taxon>
        <taxon>Bacillota</taxon>
        <taxon>Clostridia</taxon>
        <taxon>Eubacteriales</taxon>
        <taxon>Clostridiaceae</taxon>
        <taxon>Clostridium</taxon>
    </lineage>
</organism>
<comment type="function">
    <text evidence="2 10 12">Catalyzes the transfer of a dimethylallyl group onto the adenine at position 37 in tRNAs that read codons beginning with uridine, leading to the formation of N6-(dimethylallyl)adenosine (i(6)A).</text>
</comment>
<dbReference type="OrthoDB" id="9776390at2"/>
<dbReference type="SUPFAM" id="SSF52540">
    <property type="entry name" value="P-loop containing nucleoside triphosphate hydrolases"/>
    <property type="match status" value="2"/>
</dbReference>
<dbReference type="InterPro" id="IPR018022">
    <property type="entry name" value="IPT"/>
</dbReference>
<keyword evidence="4 10" id="KW-0808">Transferase</keyword>
<dbReference type="STRING" id="1121326.CLMAG_29010"/>
<comment type="cofactor">
    <cofactor evidence="1 10">
        <name>Mg(2+)</name>
        <dbReference type="ChEBI" id="CHEBI:18420"/>
    </cofactor>
</comment>
<dbReference type="InterPro" id="IPR027417">
    <property type="entry name" value="P-loop_NTPase"/>
</dbReference>
<feature type="binding site" evidence="10">
    <location>
        <begin position="9"/>
        <end position="16"/>
    </location>
    <ligand>
        <name>ATP</name>
        <dbReference type="ChEBI" id="CHEBI:30616"/>
    </ligand>
</feature>
<dbReference type="Proteomes" id="UP000076603">
    <property type="component" value="Unassembled WGS sequence"/>
</dbReference>
<dbReference type="PANTHER" id="PTHR11088">
    <property type="entry name" value="TRNA DIMETHYLALLYLTRANSFERASE"/>
    <property type="match status" value="1"/>
</dbReference>
<dbReference type="PATRIC" id="fig|1121326.3.peg.2919"/>
<evidence type="ECO:0000313" key="15">
    <source>
        <dbReference type="Proteomes" id="UP000076603"/>
    </source>
</evidence>
<evidence type="ECO:0000256" key="7">
    <source>
        <dbReference type="ARBA" id="ARBA00022840"/>
    </source>
</evidence>
<evidence type="ECO:0000256" key="12">
    <source>
        <dbReference type="RuleBase" id="RU003784"/>
    </source>
</evidence>
<keyword evidence="7 10" id="KW-0067">ATP-binding</keyword>
<dbReference type="Gene3D" id="3.40.50.300">
    <property type="entry name" value="P-loop containing nucleotide triphosphate hydrolases"/>
    <property type="match status" value="1"/>
</dbReference>
<evidence type="ECO:0000313" key="14">
    <source>
        <dbReference type="EMBL" id="KZL91143.1"/>
    </source>
</evidence>
<evidence type="ECO:0000256" key="1">
    <source>
        <dbReference type="ARBA" id="ARBA00001946"/>
    </source>
</evidence>
<sequence length="320" mass="37357">MKDLFILAGPTAVGKTDISIKLAKRLNGEILSADSMQIYKYMDIGSAKVTKDEMQDVPHYLIDIVEPHENFNVSEYKKIAEENIDIISGKGKLPMLVGGTGLYINSLIYNYDFTEAGNDEEYRTYLQHLAQTKGKEYVHNLLRDVDIESYNRLYPNDLKRVIRALEVYKLTDKTISQFNEENDIYDIPYNVFYFVLNMDRDKLYDRINRRVDIMMEKGLIDEVKRLKSMGYTADMQSMKGIGYKEILYYLDGNISLEEAIYLIKKGSRNYAKRQLTWFRKDKRVIWIDKDKFNCDDEIVQNIIDQLSLLKCNAIKEANSL</sequence>
<dbReference type="GO" id="GO:0006400">
    <property type="term" value="P:tRNA modification"/>
    <property type="evidence" value="ECO:0007669"/>
    <property type="project" value="TreeGrafter"/>
</dbReference>
<comment type="caution">
    <text evidence="10">Lacks conserved residue(s) required for the propagation of feature annotation.</text>
</comment>
<evidence type="ECO:0000256" key="10">
    <source>
        <dbReference type="HAMAP-Rule" id="MF_00185"/>
    </source>
</evidence>
<dbReference type="AlphaFoldDB" id="A0A162SEN1"/>
<dbReference type="PANTHER" id="PTHR11088:SF60">
    <property type="entry name" value="TRNA DIMETHYLALLYLTRANSFERASE"/>
    <property type="match status" value="1"/>
</dbReference>
<comment type="similarity">
    <text evidence="3 10 13">Belongs to the IPP transferase family.</text>
</comment>
<name>A0A162SEN1_9CLOT</name>
<evidence type="ECO:0000256" key="2">
    <source>
        <dbReference type="ARBA" id="ARBA00003213"/>
    </source>
</evidence>
<evidence type="ECO:0000256" key="9">
    <source>
        <dbReference type="ARBA" id="ARBA00049563"/>
    </source>
</evidence>
<feature type="binding site" evidence="10">
    <location>
        <begin position="11"/>
        <end position="16"/>
    </location>
    <ligand>
        <name>substrate</name>
    </ligand>
</feature>
<evidence type="ECO:0000256" key="4">
    <source>
        <dbReference type="ARBA" id="ARBA00022679"/>
    </source>
</evidence>
<evidence type="ECO:0000256" key="5">
    <source>
        <dbReference type="ARBA" id="ARBA00022694"/>
    </source>
</evidence>
<keyword evidence="8 10" id="KW-0460">Magnesium</keyword>
<dbReference type="GO" id="GO:0052381">
    <property type="term" value="F:tRNA dimethylallyltransferase activity"/>
    <property type="evidence" value="ECO:0007669"/>
    <property type="project" value="UniProtKB-UniRule"/>
</dbReference>
<proteinExistence type="inferred from homology"/>